<dbReference type="InterPro" id="IPR003613">
    <property type="entry name" value="Ubox_domain"/>
</dbReference>
<evidence type="ECO:0000259" key="1">
    <source>
        <dbReference type="SMART" id="SM00504"/>
    </source>
</evidence>
<dbReference type="EMBL" id="CAJOBD010042478">
    <property type="protein sequence ID" value="CAF4324264.1"/>
    <property type="molecule type" value="Genomic_DNA"/>
</dbReference>
<protein>
    <recommendedName>
        <fullName evidence="1">U-box domain-containing protein</fullName>
    </recommendedName>
</protein>
<reference evidence="2" key="1">
    <citation type="submission" date="2021-02" db="EMBL/GenBank/DDBJ databases">
        <authorList>
            <person name="Nowell W R."/>
        </authorList>
    </citation>
    <scope>NUCLEOTIDE SEQUENCE</scope>
</reference>
<proteinExistence type="predicted"/>
<organism evidence="2 3">
    <name type="scientific">Rotaria sordida</name>
    <dbReference type="NCBI Taxonomy" id="392033"/>
    <lineage>
        <taxon>Eukaryota</taxon>
        <taxon>Metazoa</taxon>
        <taxon>Spiralia</taxon>
        <taxon>Gnathifera</taxon>
        <taxon>Rotifera</taxon>
        <taxon>Eurotatoria</taxon>
        <taxon>Bdelloidea</taxon>
        <taxon>Philodinida</taxon>
        <taxon>Philodinidae</taxon>
        <taxon>Rotaria</taxon>
    </lineage>
</organism>
<dbReference type="PANTHER" id="PTHR46573:SF1">
    <property type="entry name" value="WD REPEAT, SAM AND U-BOX DOMAIN-CONTAINING PROTEIN 1"/>
    <property type="match status" value="1"/>
</dbReference>
<sequence>MSDSSASFLCPISYELIRDPVIDPDDNSYVKNAIEDLIQQSGISPITRQLLSIHDLCSNQALNIAIDEYHDPIQPDIESNSLPINVHSSEITISTSYTN</sequence>
<comment type="caution">
    <text evidence="2">The sequence shown here is derived from an EMBL/GenBank/DDBJ whole genome shotgun (WGS) entry which is preliminary data.</text>
</comment>
<name>A0A820JMW0_9BILA</name>
<dbReference type="Proteomes" id="UP000663836">
    <property type="component" value="Unassembled WGS sequence"/>
</dbReference>
<dbReference type="InterPro" id="IPR013083">
    <property type="entry name" value="Znf_RING/FYVE/PHD"/>
</dbReference>
<feature type="non-terminal residue" evidence="2">
    <location>
        <position position="99"/>
    </location>
</feature>
<dbReference type="SMART" id="SM00504">
    <property type="entry name" value="Ubox"/>
    <property type="match status" value="1"/>
</dbReference>
<accession>A0A820JMW0</accession>
<evidence type="ECO:0000313" key="3">
    <source>
        <dbReference type="Proteomes" id="UP000663836"/>
    </source>
</evidence>
<dbReference type="SUPFAM" id="SSF57850">
    <property type="entry name" value="RING/U-box"/>
    <property type="match status" value="1"/>
</dbReference>
<dbReference type="Gene3D" id="3.30.40.10">
    <property type="entry name" value="Zinc/RING finger domain, C3HC4 (zinc finger)"/>
    <property type="match status" value="1"/>
</dbReference>
<dbReference type="Pfam" id="PF04564">
    <property type="entry name" value="U-box"/>
    <property type="match status" value="1"/>
</dbReference>
<dbReference type="GO" id="GO:0016567">
    <property type="term" value="P:protein ubiquitination"/>
    <property type="evidence" value="ECO:0007669"/>
    <property type="project" value="InterPro"/>
</dbReference>
<dbReference type="AlphaFoldDB" id="A0A820JMW0"/>
<dbReference type="GO" id="GO:0004842">
    <property type="term" value="F:ubiquitin-protein transferase activity"/>
    <property type="evidence" value="ECO:0007669"/>
    <property type="project" value="InterPro"/>
</dbReference>
<dbReference type="CDD" id="cd16655">
    <property type="entry name" value="RING-Ubox_WDSUB1-like"/>
    <property type="match status" value="1"/>
</dbReference>
<dbReference type="PANTHER" id="PTHR46573">
    <property type="entry name" value="WD REPEAT, SAM AND U-BOX DOMAIN-CONTAINING PROTEIN 1"/>
    <property type="match status" value="1"/>
</dbReference>
<evidence type="ECO:0000313" key="2">
    <source>
        <dbReference type="EMBL" id="CAF4324264.1"/>
    </source>
</evidence>
<dbReference type="InterPro" id="IPR052085">
    <property type="entry name" value="WD-SAM-U-box"/>
</dbReference>
<feature type="domain" description="U-box" evidence="1">
    <location>
        <begin position="7"/>
        <end position="69"/>
    </location>
</feature>
<gene>
    <name evidence="2" type="ORF">JBS370_LOCUS41119</name>
</gene>